<dbReference type="SUPFAM" id="SSF53927">
    <property type="entry name" value="Cytidine deaminase-like"/>
    <property type="match status" value="1"/>
</dbReference>
<dbReference type="PANTHER" id="PTHR38011:SF7">
    <property type="entry name" value="2,5-DIAMINO-6-RIBOSYLAMINO-4(3H)-PYRIMIDINONE 5'-PHOSPHATE REDUCTASE"/>
    <property type="match status" value="1"/>
</dbReference>
<dbReference type="CDD" id="cd01284">
    <property type="entry name" value="Riboflavin_deaminase-reductase"/>
    <property type="match status" value="1"/>
</dbReference>
<feature type="binding site" evidence="15">
    <location>
        <position position="195"/>
    </location>
    <ligand>
        <name>NADP(+)</name>
        <dbReference type="ChEBI" id="CHEBI:58349"/>
    </ligand>
</feature>
<sequence>MNQQHTDERFMARCLQLAAMGQGHTYPNPMVGAVVVHRGKIIGEGYHCKAGEAHAEVNAINSVKDAALLRESTIYVSLEPCAHFGKTPPCSLLIIEKKIPRVVVGCIDSFSEVAGRGVAMLQQAGVSVTVGVLEDECRYINRRFFTFFEKKRPFVMLKWAQTLDGLMDIERTSTHWGEPTWITNSQALREVHRMRAREQAILVGYRTALKDNPSLTVRHWVGNQPLRVVIDREASLPPSLNLFDHRHPTLLVTAKKVASSENIRVLTIDFNQHFLTTLLRQLAAMGIQSLIVEGGAATLQRFIDAGLWDEAHVYVGDKWFGRGVKAPVLNAIQLSSQTWGDSRLFIFKPQG</sequence>
<feature type="binding site" evidence="15">
    <location>
        <position position="215"/>
    </location>
    <ligand>
        <name>substrate</name>
    </ligand>
</feature>
<dbReference type="InterPro" id="IPR050765">
    <property type="entry name" value="Riboflavin_Biosynth_HTPR"/>
</dbReference>
<feature type="binding site" evidence="15">
    <location>
        <position position="293"/>
    </location>
    <ligand>
        <name>substrate</name>
    </ligand>
</feature>
<protein>
    <recommendedName>
        <fullName evidence="13">Riboflavin biosynthesis protein RibD</fullName>
    </recommendedName>
    <domain>
        <recommendedName>
            <fullName evidence="13">Diaminohydroxyphosphoribosylaminopyrimidine deaminase</fullName>
            <shortName evidence="13">DRAP deaminase</shortName>
            <ecNumber evidence="13">3.5.4.26</ecNumber>
        </recommendedName>
        <alternativeName>
            <fullName evidence="13">Riboflavin-specific deaminase</fullName>
        </alternativeName>
    </domain>
    <domain>
        <recommendedName>
            <fullName evidence="13">5-amino-6-(5-phosphoribosylamino)uracil reductase</fullName>
            <ecNumber evidence="13">1.1.1.193</ecNumber>
        </recommendedName>
        <alternativeName>
            <fullName evidence="13">HTP reductase</fullName>
        </alternativeName>
    </domain>
</protein>
<dbReference type="EC" id="1.1.1.193" evidence="13"/>
<evidence type="ECO:0000256" key="1">
    <source>
        <dbReference type="ARBA" id="ARBA00002151"/>
    </source>
</evidence>
<dbReference type="AlphaFoldDB" id="A0A2W7NGB6"/>
<evidence type="ECO:0000256" key="15">
    <source>
        <dbReference type="PIRSR" id="PIRSR006769-2"/>
    </source>
</evidence>
<accession>A0A2W7NGB6</accession>
<dbReference type="PANTHER" id="PTHR38011">
    <property type="entry name" value="DIHYDROFOLATE REDUCTASE FAMILY PROTEIN (AFU_ORTHOLOGUE AFUA_8G06820)"/>
    <property type="match status" value="1"/>
</dbReference>
<dbReference type="GO" id="GO:0008703">
    <property type="term" value="F:5-amino-6-(5-phosphoribosylamino)uracil reductase activity"/>
    <property type="evidence" value="ECO:0007669"/>
    <property type="project" value="UniProtKB-EC"/>
</dbReference>
<keyword evidence="9 13" id="KW-0862">Zinc</keyword>
<comment type="similarity">
    <text evidence="5 13">In the C-terminal section; belongs to the HTP reductase family.</text>
</comment>
<dbReference type="Pfam" id="PF01872">
    <property type="entry name" value="RibD_C"/>
    <property type="match status" value="1"/>
</dbReference>
<dbReference type="EMBL" id="QKZK01000005">
    <property type="protein sequence ID" value="PZX19268.1"/>
    <property type="molecule type" value="Genomic_DNA"/>
</dbReference>
<evidence type="ECO:0000256" key="6">
    <source>
        <dbReference type="ARBA" id="ARBA00022619"/>
    </source>
</evidence>
<comment type="cofactor">
    <cofactor evidence="13 16">
        <name>Zn(2+)</name>
        <dbReference type="ChEBI" id="CHEBI:29105"/>
    </cofactor>
    <text evidence="13 16">Binds 1 zinc ion.</text>
</comment>
<feature type="active site" description="Proton donor" evidence="14">
    <location>
        <position position="56"/>
    </location>
</feature>
<dbReference type="InterPro" id="IPR002125">
    <property type="entry name" value="CMP_dCMP_dom"/>
</dbReference>
<dbReference type="InterPro" id="IPR024072">
    <property type="entry name" value="DHFR-like_dom_sf"/>
</dbReference>
<evidence type="ECO:0000256" key="16">
    <source>
        <dbReference type="PIRSR" id="PIRSR006769-3"/>
    </source>
</evidence>
<feature type="binding site" evidence="15">
    <location>
        <position position="207"/>
    </location>
    <ligand>
        <name>NADP(+)</name>
        <dbReference type="ChEBI" id="CHEBI:58349"/>
    </ligand>
</feature>
<dbReference type="GO" id="GO:0008835">
    <property type="term" value="F:diaminohydroxyphosphoribosylaminopyrimidine deaminase activity"/>
    <property type="evidence" value="ECO:0007669"/>
    <property type="project" value="UniProtKB-EC"/>
</dbReference>
<feature type="domain" description="CMP/dCMP-type deaminase" evidence="17">
    <location>
        <begin position="5"/>
        <end position="129"/>
    </location>
</feature>
<evidence type="ECO:0000256" key="2">
    <source>
        <dbReference type="ARBA" id="ARBA00004882"/>
    </source>
</evidence>
<dbReference type="RefSeq" id="WP_111444646.1">
    <property type="nucleotide sequence ID" value="NZ_QKZK01000005.1"/>
</dbReference>
<dbReference type="FunFam" id="3.40.140.10:FF:000025">
    <property type="entry name" value="Riboflavin biosynthesis protein RibD"/>
    <property type="match status" value="1"/>
</dbReference>
<dbReference type="UniPathway" id="UPA00275">
    <property type="reaction ID" value="UER00401"/>
</dbReference>
<dbReference type="Pfam" id="PF00383">
    <property type="entry name" value="dCMP_cyt_deam_1"/>
    <property type="match status" value="1"/>
</dbReference>
<comment type="similarity">
    <text evidence="4 13">In the N-terminal section; belongs to the cytidine and deoxycytidylate deaminase family.</text>
</comment>
<evidence type="ECO:0000256" key="4">
    <source>
        <dbReference type="ARBA" id="ARBA00005259"/>
    </source>
</evidence>
<keyword evidence="19" id="KW-1185">Reference proteome</keyword>
<keyword evidence="11 13" id="KW-0560">Oxidoreductase</keyword>
<evidence type="ECO:0000313" key="19">
    <source>
        <dbReference type="Proteomes" id="UP000249239"/>
    </source>
</evidence>
<name>A0A2W7NGB6_9BACT</name>
<keyword evidence="8 13" id="KW-0378">Hydrolase</keyword>
<comment type="pathway">
    <text evidence="3 13">Cofactor biosynthesis; riboflavin biosynthesis; 5-amino-6-(D-ribitylamino)uracil from GTP: step 3/4.</text>
</comment>
<evidence type="ECO:0000256" key="14">
    <source>
        <dbReference type="PIRSR" id="PIRSR006769-1"/>
    </source>
</evidence>
<evidence type="ECO:0000313" key="18">
    <source>
        <dbReference type="EMBL" id="PZX19268.1"/>
    </source>
</evidence>
<dbReference type="Gene3D" id="3.40.140.10">
    <property type="entry name" value="Cytidine Deaminase, domain 2"/>
    <property type="match status" value="1"/>
</dbReference>
<gene>
    <name evidence="18" type="ORF">LX69_00937</name>
</gene>
<dbReference type="NCBIfam" id="TIGR00326">
    <property type="entry name" value="eubact_ribD"/>
    <property type="match status" value="1"/>
</dbReference>
<dbReference type="PROSITE" id="PS51747">
    <property type="entry name" value="CYT_DCMP_DEAMINASES_2"/>
    <property type="match status" value="1"/>
</dbReference>
<feature type="binding site" evidence="15">
    <location>
        <position position="181"/>
    </location>
    <ligand>
        <name>NADP(+)</name>
        <dbReference type="ChEBI" id="CHEBI:58349"/>
    </ligand>
</feature>
<feature type="binding site" evidence="15">
    <location>
        <position position="218"/>
    </location>
    <ligand>
        <name>substrate</name>
    </ligand>
</feature>
<evidence type="ECO:0000256" key="13">
    <source>
        <dbReference type="PIRNR" id="PIRNR006769"/>
    </source>
</evidence>
<evidence type="ECO:0000256" key="5">
    <source>
        <dbReference type="ARBA" id="ARBA00007417"/>
    </source>
</evidence>
<evidence type="ECO:0000256" key="3">
    <source>
        <dbReference type="ARBA" id="ARBA00004910"/>
    </source>
</evidence>
<dbReference type="PIRSF" id="PIRSF006769">
    <property type="entry name" value="RibD"/>
    <property type="match status" value="1"/>
</dbReference>
<dbReference type="GO" id="GO:0009231">
    <property type="term" value="P:riboflavin biosynthetic process"/>
    <property type="evidence" value="ECO:0007669"/>
    <property type="project" value="UniProtKB-UniPathway"/>
</dbReference>
<comment type="catalytic activity">
    <reaction evidence="13">
        <text>2,5-diamino-6-hydroxy-4-(5-phosphoribosylamino)-pyrimidine + H2O + H(+) = 5-amino-6-(5-phospho-D-ribosylamino)uracil + NH4(+)</text>
        <dbReference type="Rhea" id="RHEA:21868"/>
        <dbReference type="ChEBI" id="CHEBI:15377"/>
        <dbReference type="ChEBI" id="CHEBI:15378"/>
        <dbReference type="ChEBI" id="CHEBI:28938"/>
        <dbReference type="ChEBI" id="CHEBI:58453"/>
        <dbReference type="ChEBI" id="CHEBI:58614"/>
        <dbReference type="EC" id="3.5.4.26"/>
    </reaction>
</comment>
<keyword evidence="10 13" id="KW-0521">NADP</keyword>
<evidence type="ECO:0000256" key="7">
    <source>
        <dbReference type="ARBA" id="ARBA00022723"/>
    </source>
</evidence>
<comment type="catalytic activity">
    <reaction evidence="13">
        <text>5-amino-6-(5-phospho-D-ribitylamino)uracil + NADP(+) = 5-amino-6-(5-phospho-D-ribosylamino)uracil + NADPH + H(+)</text>
        <dbReference type="Rhea" id="RHEA:17845"/>
        <dbReference type="ChEBI" id="CHEBI:15378"/>
        <dbReference type="ChEBI" id="CHEBI:57783"/>
        <dbReference type="ChEBI" id="CHEBI:58349"/>
        <dbReference type="ChEBI" id="CHEBI:58421"/>
        <dbReference type="ChEBI" id="CHEBI:58453"/>
        <dbReference type="EC" id="1.1.1.193"/>
    </reaction>
</comment>
<feature type="binding site" evidence="16">
    <location>
        <position position="81"/>
    </location>
    <ligand>
        <name>Zn(2+)</name>
        <dbReference type="ChEBI" id="CHEBI:29105"/>
        <note>catalytic</note>
    </ligand>
</feature>
<dbReference type="SUPFAM" id="SSF53597">
    <property type="entry name" value="Dihydrofolate reductase-like"/>
    <property type="match status" value="1"/>
</dbReference>
<keyword evidence="7 13" id="KW-0479">Metal-binding</keyword>
<feature type="binding site" evidence="16">
    <location>
        <position position="54"/>
    </location>
    <ligand>
        <name>Zn(2+)</name>
        <dbReference type="ChEBI" id="CHEBI:29105"/>
        <note>catalytic</note>
    </ligand>
</feature>
<comment type="caution">
    <text evidence="18">The sequence shown here is derived from an EMBL/GenBank/DDBJ whole genome shotgun (WGS) entry which is preliminary data.</text>
</comment>
<evidence type="ECO:0000256" key="11">
    <source>
        <dbReference type="ARBA" id="ARBA00023002"/>
    </source>
</evidence>
<feature type="binding site" evidence="15">
    <location>
        <position position="160"/>
    </location>
    <ligand>
        <name>NADP(+)</name>
        <dbReference type="ChEBI" id="CHEBI:58349"/>
    </ligand>
</feature>
<evidence type="ECO:0000256" key="9">
    <source>
        <dbReference type="ARBA" id="ARBA00022833"/>
    </source>
</evidence>
<feature type="binding site" evidence="15">
    <location>
        <position position="211"/>
    </location>
    <ligand>
        <name>NADP(+)</name>
        <dbReference type="ChEBI" id="CHEBI:58349"/>
    </ligand>
</feature>
<keyword evidence="12" id="KW-0511">Multifunctional enzyme</keyword>
<dbReference type="GO" id="GO:0008270">
    <property type="term" value="F:zinc ion binding"/>
    <property type="evidence" value="ECO:0007669"/>
    <property type="project" value="InterPro"/>
</dbReference>
<dbReference type="InterPro" id="IPR004794">
    <property type="entry name" value="Eubact_RibD"/>
</dbReference>
<reference evidence="18 19" key="1">
    <citation type="submission" date="2018-06" db="EMBL/GenBank/DDBJ databases">
        <title>Genomic Encyclopedia of Archaeal and Bacterial Type Strains, Phase II (KMG-II): from individual species to whole genera.</title>
        <authorList>
            <person name="Goeker M."/>
        </authorList>
    </citation>
    <scope>NUCLEOTIDE SEQUENCE [LARGE SCALE GENOMIC DNA]</scope>
    <source>
        <strain evidence="18 19">DSM 6779</strain>
    </source>
</reference>
<dbReference type="InterPro" id="IPR016193">
    <property type="entry name" value="Cytidine_deaminase-like"/>
</dbReference>
<comment type="pathway">
    <text evidence="2 13">Cofactor biosynthesis; riboflavin biosynthesis; 5-amino-6-(D-ribitylamino)uracil from GTP: step 2/4.</text>
</comment>
<dbReference type="Gene3D" id="3.40.430.10">
    <property type="entry name" value="Dihydrofolate Reductase, subunit A"/>
    <property type="match status" value="1"/>
</dbReference>
<dbReference type="OrthoDB" id="9800865at2"/>
<comment type="function">
    <text evidence="1 13">Converts 2,5-diamino-6-(ribosylamino)-4(3h)-pyrimidinone 5'-phosphate into 5-amino-6-(ribosylamino)-2,4(1h,3h)-pyrimidinedione 5'-phosphate.</text>
</comment>
<dbReference type="Proteomes" id="UP000249239">
    <property type="component" value="Unassembled WGS sequence"/>
</dbReference>
<dbReference type="InterPro" id="IPR002734">
    <property type="entry name" value="RibDG_C"/>
</dbReference>
<dbReference type="InterPro" id="IPR016192">
    <property type="entry name" value="APOBEC/CMP_deaminase_Zn-bd"/>
</dbReference>
<organism evidence="18 19">
    <name type="scientific">Breznakibacter xylanolyticus</name>
    <dbReference type="NCBI Taxonomy" id="990"/>
    <lineage>
        <taxon>Bacteria</taxon>
        <taxon>Pseudomonadati</taxon>
        <taxon>Bacteroidota</taxon>
        <taxon>Bacteroidia</taxon>
        <taxon>Marinilabiliales</taxon>
        <taxon>Marinilabiliaceae</taxon>
        <taxon>Breznakibacter</taxon>
    </lineage>
</organism>
<feature type="binding site" evidence="16">
    <location>
        <position position="90"/>
    </location>
    <ligand>
        <name>Zn(2+)</name>
        <dbReference type="ChEBI" id="CHEBI:29105"/>
        <note>catalytic</note>
    </ligand>
</feature>
<dbReference type="EC" id="3.5.4.26" evidence="13"/>
<evidence type="ECO:0000256" key="8">
    <source>
        <dbReference type="ARBA" id="ARBA00022801"/>
    </source>
</evidence>
<keyword evidence="6 13" id="KW-0686">Riboflavin biosynthesis</keyword>
<evidence type="ECO:0000256" key="10">
    <source>
        <dbReference type="ARBA" id="ARBA00022857"/>
    </source>
</evidence>
<proteinExistence type="inferred from homology"/>
<evidence type="ECO:0000256" key="12">
    <source>
        <dbReference type="ARBA" id="ARBA00023268"/>
    </source>
</evidence>
<evidence type="ECO:0000259" key="17">
    <source>
        <dbReference type="PROSITE" id="PS51747"/>
    </source>
</evidence>
<dbReference type="PROSITE" id="PS00903">
    <property type="entry name" value="CYT_DCMP_DEAMINASES_1"/>
    <property type="match status" value="1"/>
</dbReference>